<sequence>MTTQTTPLPGLPRLNLEVIMGPALIGVCLASTFYLLTCQLTYKYFARFGEDAWYYKLSHKNNLSFPRPSLRAIRNFACDPEHFTDNVGAEYCIGDCHAFVGVAHLRTWCFANRCSRNIIMKVWSFSDHKKAIPL</sequence>
<evidence type="ECO:0000256" key="1">
    <source>
        <dbReference type="SAM" id="Phobius"/>
    </source>
</evidence>
<organism evidence="2 3">
    <name type="scientific">Rickenella mellea</name>
    <dbReference type="NCBI Taxonomy" id="50990"/>
    <lineage>
        <taxon>Eukaryota</taxon>
        <taxon>Fungi</taxon>
        <taxon>Dikarya</taxon>
        <taxon>Basidiomycota</taxon>
        <taxon>Agaricomycotina</taxon>
        <taxon>Agaricomycetes</taxon>
        <taxon>Hymenochaetales</taxon>
        <taxon>Rickenellaceae</taxon>
        <taxon>Rickenella</taxon>
    </lineage>
</organism>
<accession>A0A4Y7PQQ7</accession>
<dbReference type="OrthoDB" id="2562493at2759"/>
<dbReference type="Proteomes" id="UP000294933">
    <property type="component" value="Unassembled WGS sequence"/>
</dbReference>
<evidence type="ECO:0000313" key="2">
    <source>
        <dbReference type="EMBL" id="TDL16850.1"/>
    </source>
</evidence>
<name>A0A4Y7PQQ7_9AGAM</name>
<protein>
    <submittedName>
        <fullName evidence="2">Uncharacterized protein</fullName>
    </submittedName>
</protein>
<dbReference type="AlphaFoldDB" id="A0A4Y7PQQ7"/>
<reference evidence="2 3" key="1">
    <citation type="submission" date="2018-06" db="EMBL/GenBank/DDBJ databases">
        <title>A transcriptomic atlas of mushroom development highlights an independent origin of complex multicellularity.</title>
        <authorList>
            <consortium name="DOE Joint Genome Institute"/>
            <person name="Krizsan K."/>
            <person name="Almasi E."/>
            <person name="Merenyi Z."/>
            <person name="Sahu N."/>
            <person name="Viragh M."/>
            <person name="Koszo T."/>
            <person name="Mondo S."/>
            <person name="Kiss B."/>
            <person name="Balint B."/>
            <person name="Kues U."/>
            <person name="Barry K."/>
            <person name="Hegedus J.C."/>
            <person name="Henrissat B."/>
            <person name="Johnson J."/>
            <person name="Lipzen A."/>
            <person name="Ohm R."/>
            <person name="Nagy I."/>
            <person name="Pangilinan J."/>
            <person name="Yan J."/>
            <person name="Xiong Y."/>
            <person name="Grigoriev I.V."/>
            <person name="Hibbett D.S."/>
            <person name="Nagy L.G."/>
        </authorList>
    </citation>
    <scope>NUCLEOTIDE SEQUENCE [LARGE SCALE GENOMIC DNA]</scope>
    <source>
        <strain evidence="2 3">SZMC22713</strain>
    </source>
</reference>
<keyword evidence="3" id="KW-1185">Reference proteome</keyword>
<keyword evidence="1" id="KW-0812">Transmembrane</keyword>
<dbReference type="EMBL" id="ML170233">
    <property type="protein sequence ID" value="TDL16850.1"/>
    <property type="molecule type" value="Genomic_DNA"/>
</dbReference>
<keyword evidence="1" id="KW-1133">Transmembrane helix</keyword>
<feature type="non-terminal residue" evidence="2">
    <location>
        <position position="134"/>
    </location>
</feature>
<gene>
    <name evidence="2" type="ORF">BD410DRAFT_831779</name>
</gene>
<evidence type="ECO:0000313" key="3">
    <source>
        <dbReference type="Proteomes" id="UP000294933"/>
    </source>
</evidence>
<keyword evidence="1" id="KW-0472">Membrane</keyword>
<dbReference type="VEuPathDB" id="FungiDB:BD410DRAFT_831779"/>
<feature type="transmembrane region" description="Helical" evidence="1">
    <location>
        <begin position="18"/>
        <end position="37"/>
    </location>
</feature>
<proteinExistence type="predicted"/>